<proteinExistence type="predicted"/>
<feature type="transmembrane region" description="Helical" evidence="2">
    <location>
        <begin position="24"/>
        <end position="46"/>
    </location>
</feature>
<name>A0A1H9Y200_9FIRM</name>
<protein>
    <recommendedName>
        <fullName evidence="5">Flagellar motility protein MotE, a chaperone for MotC folding</fullName>
    </recommendedName>
</protein>
<organism evidence="3 4">
    <name type="scientific">[Clostridium] polysaccharolyticum</name>
    <dbReference type="NCBI Taxonomy" id="29364"/>
    <lineage>
        <taxon>Bacteria</taxon>
        <taxon>Bacillati</taxon>
        <taxon>Bacillota</taxon>
        <taxon>Clostridia</taxon>
        <taxon>Lachnospirales</taxon>
        <taxon>Lachnospiraceae</taxon>
    </lineage>
</organism>
<dbReference type="RefSeq" id="WP_092474834.1">
    <property type="nucleotide sequence ID" value="NZ_FOHN01000001.1"/>
</dbReference>
<reference evidence="3 4" key="1">
    <citation type="submission" date="2016-10" db="EMBL/GenBank/DDBJ databases">
        <authorList>
            <person name="de Groot N.N."/>
        </authorList>
    </citation>
    <scope>NUCLEOTIDE SEQUENCE [LARGE SCALE GENOMIC DNA]</scope>
    <source>
        <strain evidence="3 4">DSM 1801</strain>
    </source>
</reference>
<dbReference type="SUPFAM" id="SSF158791">
    <property type="entry name" value="MgtE N-terminal domain-like"/>
    <property type="match status" value="1"/>
</dbReference>
<evidence type="ECO:0008006" key="5">
    <source>
        <dbReference type="Google" id="ProtNLM"/>
    </source>
</evidence>
<keyword evidence="4" id="KW-1185">Reference proteome</keyword>
<gene>
    <name evidence="3" type="ORF">SAMN04487772_10179</name>
</gene>
<dbReference type="Proteomes" id="UP000199800">
    <property type="component" value="Unassembled WGS sequence"/>
</dbReference>
<dbReference type="AlphaFoldDB" id="A0A1H9Y200"/>
<keyword evidence="2" id="KW-0812">Transmembrane</keyword>
<keyword evidence="2" id="KW-0472">Membrane</keyword>
<dbReference type="STRING" id="29364.SAMN04487772_10179"/>
<accession>A0A1H9Y200</accession>
<evidence type="ECO:0000256" key="1">
    <source>
        <dbReference type="SAM" id="Coils"/>
    </source>
</evidence>
<evidence type="ECO:0000256" key="2">
    <source>
        <dbReference type="SAM" id="Phobius"/>
    </source>
</evidence>
<dbReference type="EMBL" id="FOHN01000001">
    <property type="protein sequence ID" value="SES62740.1"/>
    <property type="molecule type" value="Genomic_DNA"/>
</dbReference>
<keyword evidence="1" id="KW-0175">Coiled coil</keyword>
<evidence type="ECO:0000313" key="4">
    <source>
        <dbReference type="Proteomes" id="UP000199800"/>
    </source>
</evidence>
<evidence type="ECO:0000313" key="3">
    <source>
        <dbReference type="EMBL" id="SES62740.1"/>
    </source>
</evidence>
<sequence>MAKKKNEDLLENELEEQEEKKGGFFTSVLFILLVILVVLATLAALIKLDAGGLGSEVLRPLLKDVPVINRILPAYTDEEFFEEYNTKYSTLESAVAKIKELELQLADYQDQDESDSGTIADLKAEINRLKVYEDEYNDFQNRVKAFDEKVVFAEEAPSIEEYRQYYAEIQPENAEEIYRQVVEQLQYDEKVKEEAKRYAAMDPASAAEVLEIMCADDLDTVCGIVSSMGNKSASAIMNELDPATAAKITKKLTTIDE</sequence>
<keyword evidence="2" id="KW-1133">Transmembrane helix</keyword>
<feature type="coiled-coil region" evidence="1">
    <location>
        <begin position="91"/>
        <end position="149"/>
    </location>
</feature>
<dbReference type="OrthoDB" id="1766808at2"/>